<dbReference type="KEGG" id="mlv:CVS47_03116"/>
<dbReference type="GO" id="GO:0005886">
    <property type="term" value="C:plasma membrane"/>
    <property type="evidence" value="ECO:0007669"/>
    <property type="project" value="UniProtKB-SubCell"/>
</dbReference>
<dbReference type="RefSeq" id="WP_127096886.1">
    <property type="nucleotide sequence ID" value="NZ_CP031423.1"/>
</dbReference>
<proteinExistence type="predicted"/>
<evidence type="ECO:0000256" key="1">
    <source>
        <dbReference type="ARBA" id="ARBA00004651"/>
    </source>
</evidence>
<feature type="transmembrane region" description="Helical" evidence="5">
    <location>
        <begin position="303"/>
        <end position="324"/>
    </location>
</feature>
<comment type="subcellular location">
    <subcellularLocation>
        <location evidence="1">Cell membrane</location>
        <topology evidence="1">Multi-pass membrane protein</topology>
    </subcellularLocation>
</comment>
<dbReference type="Proteomes" id="UP000276888">
    <property type="component" value="Chromosome"/>
</dbReference>
<keyword evidence="2 5" id="KW-0812">Transmembrane</keyword>
<feature type="transmembrane region" description="Helical" evidence="5">
    <location>
        <begin position="172"/>
        <end position="193"/>
    </location>
</feature>
<sequence>MPRPAASRVLLLVAVLLIALNLRPTITGIGPLLAQISADLGTTEAALGALAAVPLIAFGLVSPLAQGLSARFGMSRTVLVALLLLCAGTAWRSVPGLTANLWLGTALIGASLAIVNVLMPAVIKRDFPDRVPAVTAVFTACLAGMGAVGSGVVVPISHVEAGGDPLGWRAALLWTGALLPFAVIAWIACTRGLPAHRAPARRSSVGGTIWRDALAWQVLLYMGLQSMTFYMLVTWFAPIAQSLGRTEVVAGIDVMIYQVFCFAGSLVVPLLLRGAVARFAAAAIPAVTLLGIVGLIVAPELFLLWAVVCGLGCGAALGMAMSLFSLRARTHETAGALSGMAQSGGYLLAALGPIAFGALVTLTGGWAASLGLVAVVLAVQLSIGILVGRPRYVLDGAAPDGTVSRGARAPLR</sequence>
<feature type="transmembrane region" description="Helical" evidence="5">
    <location>
        <begin position="248"/>
        <end position="272"/>
    </location>
</feature>
<feature type="transmembrane region" description="Helical" evidence="5">
    <location>
        <begin position="279"/>
        <end position="297"/>
    </location>
</feature>
<dbReference type="EMBL" id="CP031423">
    <property type="protein sequence ID" value="AZS38459.1"/>
    <property type="molecule type" value="Genomic_DNA"/>
</dbReference>
<gene>
    <name evidence="7" type="primary">yycB_3</name>
    <name evidence="7" type="ORF">CVS47_03116</name>
</gene>
<feature type="transmembrane region" description="Helical" evidence="5">
    <location>
        <begin position="214"/>
        <end position="236"/>
    </location>
</feature>
<evidence type="ECO:0000259" key="6">
    <source>
        <dbReference type="PROSITE" id="PS50850"/>
    </source>
</evidence>
<evidence type="ECO:0000313" key="8">
    <source>
        <dbReference type="Proteomes" id="UP000276888"/>
    </source>
</evidence>
<protein>
    <submittedName>
        <fullName evidence="7">Putative transporter YycB</fullName>
    </submittedName>
</protein>
<feature type="transmembrane region" description="Helical" evidence="5">
    <location>
        <begin position="131"/>
        <end position="152"/>
    </location>
</feature>
<dbReference type="OrthoDB" id="5317164at2"/>
<dbReference type="InterPro" id="IPR052524">
    <property type="entry name" value="MFS_Cyanate_Porter"/>
</dbReference>
<feature type="transmembrane region" description="Helical" evidence="5">
    <location>
        <begin position="100"/>
        <end position="119"/>
    </location>
</feature>
<keyword evidence="3 5" id="KW-1133">Transmembrane helix</keyword>
<feature type="transmembrane region" description="Helical" evidence="5">
    <location>
        <begin position="77"/>
        <end position="94"/>
    </location>
</feature>
<dbReference type="SUPFAM" id="SSF103473">
    <property type="entry name" value="MFS general substrate transporter"/>
    <property type="match status" value="1"/>
</dbReference>
<evidence type="ECO:0000256" key="2">
    <source>
        <dbReference type="ARBA" id="ARBA00022692"/>
    </source>
</evidence>
<dbReference type="Gene3D" id="1.20.1250.20">
    <property type="entry name" value="MFS general substrate transporter like domains"/>
    <property type="match status" value="1"/>
</dbReference>
<feature type="transmembrane region" description="Helical" evidence="5">
    <location>
        <begin position="345"/>
        <end position="362"/>
    </location>
</feature>
<dbReference type="InterPro" id="IPR036259">
    <property type="entry name" value="MFS_trans_sf"/>
</dbReference>
<accession>A0A3Q9J1R1</accession>
<organism evidence="7 8">
    <name type="scientific">Microbacterium lemovicicum</name>
    <dbReference type="NCBI Taxonomy" id="1072463"/>
    <lineage>
        <taxon>Bacteria</taxon>
        <taxon>Bacillati</taxon>
        <taxon>Actinomycetota</taxon>
        <taxon>Actinomycetes</taxon>
        <taxon>Micrococcales</taxon>
        <taxon>Microbacteriaceae</taxon>
        <taxon>Microbacterium</taxon>
    </lineage>
</organism>
<name>A0A3Q9J1R1_9MICO</name>
<dbReference type="InterPro" id="IPR020846">
    <property type="entry name" value="MFS_dom"/>
</dbReference>
<keyword evidence="8" id="KW-1185">Reference proteome</keyword>
<dbReference type="PROSITE" id="PS50850">
    <property type="entry name" value="MFS"/>
    <property type="match status" value="1"/>
</dbReference>
<dbReference type="AlphaFoldDB" id="A0A3Q9J1R1"/>
<dbReference type="PANTHER" id="PTHR23523">
    <property type="match status" value="1"/>
</dbReference>
<keyword evidence="4 5" id="KW-0472">Membrane</keyword>
<evidence type="ECO:0000313" key="7">
    <source>
        <dbReference type="EMBL" id="AZS38459.1"/>
    </source>
</evidence>
<reference evidence="7 8" key="1">
    <citation type="submission" date="2018-08" db="EMBL/GenBank/DDBJ databases">
        <title>Microbacterium lemovicicum sp. nov., a bacterium isolated from a natural uranium-rich soil.</title>
        <authorList>
            <person name="ORTET P."/>
        </authorList>
    </citation>
    <scope>NUCLEOTIDE SEQUENCE [LARGE SCALE GENOMIC DNA]</scope>
    <source>
        <strain evidence="7 8">Viu22</strain>
    </source>
</reference>
<evidence type="ECO:0000256" key="5">
    <source>
        <dbReference type="SAM" id="Phobius"/>
    </source>
</evidence>
<feature type="transmembrane region" description="Helical" evidence="5">
    <location>
        <begin position="368"/>
        <end position="387"/>
    </location>
</feature>
<dbReference type="PANTHER" id="PTHR23523:SF2">
    <property type="entry name" value="2-NITROIMIDAZOLE TRANSPORTER"/>
    <property type="match status" value="1"/>
</dbReference>
<dbReference type="InterPro" id="IPR011701">
    <property type="entry name" value="MFS"/>
</dbReference>
<feature type="transmembrane region" description="Helical" evidence="5">
    <location>
        <begin position="44"/>
        <end position="65"/>
    </location>
</feature>
<evidence type="ECO:0000256" key="4">
    <source>
        <dbReference type="ARBA" id="ARBA00023136"/>
    </source>
</evidence>
<dbReference type="GO" id="GO:0022857">
    <property type="term" value="F:transmembrane transporter activity"/>
    <property type="evidence" value="ECO:0007669"/>
    <property type="project" value="InterPro"/>
</dbReference>
<evidence type="ECO:0000256" key="3">
    <source>
        <dbReference type="ARBA" id="ARBA00022989"/>
    </source>
</evidence>
<feature type="domain" description="Major facilitator superfamily (MFS) profile" evidence="6">
    <location>
        <begin position="9"/>
        <end position="392"/>
    </location>
</feature>
<dbReference type="Pfam" id="PF07690">
    <property type="entry name" value="MFS_1"/>
    <property type="match status" value="1"/>
</dbReference>